<proteinExistence type="predicted"/>
<protein>
    <submittedName>
        <fullName evidence="3">CDP-glucose 4,6-dehydratase</fullName>
        <ecNumber evidence="3">4.2.1.45</ecNumber>
    </submittedName>
</protein>
<dbReference type="OrthoDB" id="9779041at2"/>
<dbReference type="EC" id="4.2.1.45" evidence="3"/>
<reference evidence="2" key="1">
    <citation type="journal article" date="2014" name="Int. J. Syst. Evol. Microbiol.">
        <title>Complete genome of a new Firmicutes species belonging to the dominant human colonic microbiota ('Ruminococcus bicirculans') reveals two chromosomes and a selective capacity to utilize plant glucans.</title>
        <authorList>
            <consortium name="NISC Comparative Sequencing Program"/>
            <person name="Wegmann U."/>
            <person name="Louis P."/>
            <person name="Goesmann A."/>
            <person name="Henrissat B."/>
            <person name="Duncan S.H."/>
            <person name="Flint H.J."/>
        </authorList>
    </citation>
    <scope>NUCLEOTIDE SEQUENCE</scope>
    <source>
        <strain evidence="2">CGMCC 1.15931</strain>
    </source>
</reference>
<name>A0A6I3T4F2_9BURK</name>
<dbReference type="Pfam" id="PF16363">
    <property type="entry name" value="GDP_Man_Dehyd"/>
    <property type="match status" value="1"/>
</dbReference>
<reference evidence="3 4" key="3">
    <citation type="submission" date="2019-11" db="EMBL/GenBank/DDBJ databases">
        <title>Type strains purchased from KCTC, JCM and DSMZ.</title>
        <authorList>
            <person name="Lu H."/>
        </authorList>
    </citation>
    <scope>NUCLEOTIDE SEQUENCE [LARGE SCALE GENOMIC DNA]</scope>
    <source>
        <strain evidence="3 4">KCTC 52429</strain>
    </source>
</reference>
<dbReference type="GO" id="GO:0047733">
    <property type="term" value="F:CDP-glucose 4,6-dehydratase activity"/>
    <property type="evidence" value="ECO:0007669"/>
    <property type="project" value="UniProtKB-EC"/>
</dbReference>
<dbReference type="Gene3D" id="3.40.50.720">
    <property type="entry name" value="NAD(P)-binding Rossmann-like Domain"/>
    <property type="match status" value="1"/>
</dbReference>
<reference evidence="2" key="4">
    <citation type="submission" date="2024-05" db="EMBL/GenBank/DDBJ databases">
        <authorList>
            <person name="Sun Q."/>
            <person name="Zhou Y."/>
        </authorList>
    </citation>
    <scope>NUCLEOTIDE SEQUENCE</scope>
    <source>
        <strain evidence="2">CGMCC 1.15931</strain>
    </source>
</reference>
<keyword evidence="5" id="KW-1185">Reference proteome</keyword>
<feature type="domain" description="NAD(P)-binding" evidence="1">
    <location>
        <begin position="12"/>
        <end position="265"/>
    </location>
</feature>
<dbReference type="NCBIfam" id="TIGR02622">
    <property type="entry name" value="CDP_4_6_dhtase"/>
    <property type="match status" value="1"/>
</dbReference>
<evidence type="ECO:0000313" key="3">
    <source>
        <dbReference type="EMBL" id="MTV55362.1"/>
    </source>
</evidence>
<dbReference type="EMBL" id="BMKG01000013">
    <property type="protein sequence ID" value="GGC07600.1"/>
    <property type="molecule type" value="Genomic_DNA"/>
</dbReference>
<dbReference type="PANTHER" id="PTHR43000">
    <property type="entry name" value="DTDP-D-GLUCOSE 4,6-DEHYDRATASE-RELATED"/>
    <property type="match status" value="1"/>
</dbReference>
<dbReference type="Proteomes" id="UP000622638">
    <property type="component" value="Unassembled WGS sequence"/>
</dbReference>
<dbReference type="InterPro" id="IPR036291">
    <property type="entry name" value="NAD(P)-bd_dom_sf"/>
</dbReference>
<dbReference type="Gene3D" id="3.90.25.10">
    <property type="entry name" value="UDP-galactose 4-epimerase, domain 1"/>
    <property type="match status" value="1"/>
</dbReference>
<evidence type="ECO:0000259" key="1">
    <source>
        <dbReference type="Pfam" id="PF16363"/>
    </source>
</evidence>
<keyword evidence="3" id="KW-0456">Lyase</keyword>
<accession>A0A6I3T4F2</accession>
<dbReference type="InterPro" id="IPR013445">
    <property type="entry name" value="CDP_4_6_deHydtase"/>
</dbReference>
<organism evidence="3 4">
    <name type="scientific">Pseudoduganella buxea</name>
    <dbReference type="NCBI Taxonomy" id="1949069"/>
    <lineage>
        <taxon>Bacteria</taxon>
        <taxon>Pseudomonadati</taxon>
        <taxon>Pseudomonadota</taxon>
        <taxon>Betaproteobacteria</taxon>
        <taxon>Burkholderiales</taxon>
        <taxon>Oxalobacteraceae</taxon>
        <taxon>Telluria group</taxon>
        <taxon>Pseudoduganella</taxon>
    </lineage>
</organism>
<dbReference type="Proteomes" id="UP000430634">
    <property type="component" value="Unassembled WGS sequence"/>
</dbReference>
<dbReference type="AlphaFoldDB" id="A0A6I3T4F2"/>
<sequence length="366" mass="41148">MFDNIYRGKKVLITGHTGFKGTWLACWLLKLGARVAGLSDCIPTQPSIFEVTGMAGHVEHHVGDVRDLATVQNVLAAFEPDFVFHLAAQPIVSVSYEAPVDTITTNVIGTTNVLEALRRLDRECVAVMITSDKCYENVEWLWGYRETDHIGGRDVYSGSKGAAEVIIHAYYYSFFRAPDSKVRLASGRAGNVIGGGDWARDRIVVDCMRNWSEGRKVEIRSPQATRPWQHVLEPLSGYLALGAALQRDRALSGEAFNFGPRAEQNRTVLELLGDLSRHWHFASPDQAYDVTGNIPFHEAGLLKLNCDKALFQLRWEANLNYETCVRLVSDWYYRYYREAADMHALTMAQIGEFEALATQRGLAWTR</sequence>
<reference evidence="5" key="2">
    <citation type="journal article" date="2019" name="Int. J. Syst. Evol. Microbiol.">
        <title>The Global Catalogue of Microorganisms (GCM) 10K type strain sequencing project: providing services to taxonomists for standard genome sequencing and annotation.</title>
        <authorList>
            <consortium name="The Broad Institute Genomics Platform"/>
            <consortium name="The Broad Institute Genome Sequencing Center for Infectious Disease"/>
            <person name="Wu L."/>
            <person name="Ma J."/>
        </authorList>
    </citation>
    <scope>NUCLEOTIDE SEQUENCE [LARGE SCALE GENOMIC DNA]</scope>
    <source>
        <strain evidence="5">CGMCC 1.15931</strain>
    </source>
</reference>
<evidence type="ECO:0000313" key="2">
    <source>
        <dbReference type="EMBL" id="GGC07600.1"/>
    </source>
</evidence>
<evidence type="ECO:0000313" key="5">
    <source>
        <dbReference type="Proteomes" id="UP000622638"/>
    </source>
</evidence>
<dbReference type="EMBL" id="WNKZ01000081">
    <property type="protein sequence ID" value="MTV55362.1"/>
    <property type="molecule type" value="Genomic_DNA"/>
</dbReference>
<gene>
    <name evidence="3" type="primary">rfbG</name>
    <name evidence="2" type="ORF">GCM10011572_31580</name>
    <name evidence="3" type="ORF">GM672_21800</name>
</gene>
<dbReference type="SUPFAM" id="SSF51735">
    <property type="entry name" value="NAD(P)-binding Rossmann-fold domains"/>
    <property type="match status" value="1"/>
</dbReference>
<dbReference type="InterPro" id="IPR016040">
    <property type="entry name" value="NAD(P)-bd_dom"/>
</dbReference>
<comment type="caution">
    <text evidence="3">The sequence shown here is derived from an EMBL/GenBank/DDBJ whole genome shotgun (WGS) entry which is preliminary data.</text>
</comment>
<dbReference type="RefSeq" id="WP_155472636.1">
    <property type="nucleotide sequence ID" value="NZ_BMKG01000013.1"/>
</dbReference>
<evidence type="ECO:0000313" key="4">
    <source>
        <dbReference type="Proteomes" id="UP000430634"/>
    </source>
</evidence>